<dbReference type="InterPro" id="IPR007296">
    <property type="entry name" value="DUF403"/>
</dbReference>
<dbReference type="InterPro" id="IPR051680">
    <property type="entry name" value="ATP-dep_Glu-Cys_Ligase-2"/>
</dbReference>
<dbReference type="EMBL" id="JANIGO010000004">
    <property type="protein sequence ID" value="MCQ8897295.1"/>
    <property type="molecule type" value="Genomic_DNA"/>
</dbReference>
<dbReference type="Proteomes" id="UP001204142">
    <property type="component" value="Unassembled WGS sequence"/>
</dbReference>
<dbReference type="InterPro" id="IPR025841">
    <property type="entry name" value="CP_ATPgrasp_2"/>
</dbReference>
<evidence type="ECO:0000313" key="4">
    <source>
        <dbReference type="Proteomes" id="UP001204142"/>
    </source>
</evidence>
<comment type="caution">
    <text evidence="3">The sequence shown here is derived from an EMBL/GenBank/DDBJ whole genome shotgun (WGS) entry which is preliminary data.</text>
</comment>
<keyword evidence="4" id="KW-1185">Reference proteome</keyword>
<dbReference type="Gene3D" id="3.40.50.11290">
    <property type="match status" value="1"/>
</dbReference>
<evidence type="ECO:0000259" key="1">
    <source>
        <dbReference type="Pfam" id="PF04168"/>
    </source>
</evidence>
<gene>
    <name evidence="3" type="ORF">NQT62_12715</name>
</gene>
<accession>A0ABT1WIF3</accession>
<organism evidence="3 4">
    <name type="scientific">Limnobacter humi</name>
    <dbReference type="NCBI Taxonomy" id="1778671"/>
    <lineage>
        <taxon>Bacteria</taxon>
        <taxon>Pseudomonadati</taxon>
        <taxon>Pseudomonadota</taxon>
        <taxon>Betaproteobacteria</taxon>
        <taxon>Burkholderiales</taxon>
        <taxon>Burkholderiaceae</taxon>
        <taxon>Limnobacter</taxon>
    </lineage>
</organism>
<dbReference type="RefSeq" id="WP_256765093.1">
    <property type="nucleotide sequence ID" value="NZ_JANIGO010000004.1"/>
</dbReference>
<feature type="domain" description="DUF403" evidence="1">
    <location>
        <begin position="525"/>
        <end position="842"/>
    </location>
</feature>
<dbReference type="Pfam" id="PF14403">
    <property type="entry name" value="CP_ATPgrasp_2"/>
    <property type="match status" value="1"/>
</dbReference>
<dbReference type="Pfam" id="PF04168">
    <property type="entry name" value="Alpha-E"/>
    <property type="match status" value="1"/>
</dbReference>
<dbReference type="PANTHER" id="PTHR34595:SF2">
    <property type="entry name" value="BLR2978 PROTEIN"/>
    <property type="match status" value="1"/>
</dbReference>
<feature type="domain" description="Circularly permuted ATP-grasp type 2" evidence="2">
    <location>
        <begin position="96"/>
        <end position="476"/>
    </location>
</feature>
<dbReference type="PANTHER" id="PTHR34595">
    <property type="entry name" value="BLR5612 PROTEIN"/>
    <property type="match status" value="1"/>
</dbReference>
<reference evidence="3 4" key="1">
    <citation type="submission" date="2022-07" db="EMBL/GenBank/DDBJ databases">
        <authorList>
            <person name="Xamxidin M."/>
            <person name="Wu M."/>
        </authorList>
    </citation>
    <scope>NUCLEOTIDE SEQUENCE [LARGE SCALE GENOMIC DNA]</scope>
    <source>
        <strain evidence="3 4">NBRC 111650</strain>
    </source>
</reference>
<sequence>MSANPNLPNIADADIAWQQAILDGTSAYYSELAGEGRLRPVWSTFLSHLPRQHVADHLNAKQQALARQIRDNGITYNVYADEHQGAARPWSLDLLPFILDGNDWALLEQAIVQRARLLNALMVDAYGTQEFLRRGLMPADLVYGHAGYLPQMQGVKPAGDVWLHLVAFDLGRGPDGQWWIINHRMMAPSGLGYALENRLSISRSFSRPFRDMQVQHLAGFYRDTIDAIRRLSPKGEQARIALMTPGPYNETYFEHTYLARYLGITLVEGSDLVVRGNTVYLKTVHGLEQIDGLMRRTDDQWLDPLELREDSQLGVPGLLQAARTGGVVLANMPGAGWLESPAMHGFMPGLAEHMLNEELVLPSVPSWWCGESPAWAQASERLDNLVIKSTGPNRKGRVMESVMGSSLDDIAKRNWLSRISQHPSEYTLQELIPLSRVPIWTAQGHVEERAMMLRLFAVTDGQCSYKVMPGGLTRIAGDQHGIVSMQKGGSSLDTWVCTGQAVDRSSNLKERLQAKDLKELRRPVSSRAAEHLFWLGRYTERASFSLRLLMHAQTLLEEEEVLDTTTLGFLHELCGKQGLSSEFDAAAPLSQNDFEDDVLNRIWYKPGLGGKPAMGLAAQLNGLAVVAGQLRDRLSSHHWRLLNDCSKVLHEPQGTQALRTIPTPALERIQLYLMAMHGEQSDHMTRDYGWRFLQLGRQLERLCSACDCLLSMTSMPGRAGEHGLALAVAMADSTITYRSRYQHRFEWLPALDLLLFDKDSPYAVQRILYKLNIVLNQLPGDVQPLRMLFESVYRNNRLPEGLSLESLQPPFPAETGRKLRAWLADLLDTAYKLSDLVGAQYFRLADQPDQVIQGR</sequence>
<protein>
    <submittedName>
        <fullName evidence="3">Circularly permuted type 2 ATP-grasp protein</fullName>
    </submittedName>
</protein>
<dbReference type="SUPFAM" id="SSF56059">
    <property type="entry name" value="Glutathione synthetase ATP-binding domain-like"/>
    <property type="match status" value="1"/>
</dbReference>
<name>A0ABT1WIF3_9BURK</name>
<evidence type="ECO:0000259" key="2">
    <source>
        <dbReference type="Pfam" id="PF14403"/>
    </source>
</evidence>
<proteinExistence type="predicted"/>
<evidence type="ECO:0000313" key="3">
    <source>
        <dbReference type="EMBL" id="MCQ8897295.1"/>
    </source>
</evidence>